<feature type="transmembrane region" description="Helical" evidence="7">
    <location>
        <begin position="63"/>
        <end position="83"/>
    </location>
</feature>
<comment type="subcellular location">
    <subcellularLocation>
        <location evidence="1">Cell membrane</location>
        <topology evidence="1">Multi-pass membrane protein</topology>
    </subcellularLocation>
</comment>
<evidence type="ECO:0000256" key="2">
    <source>
        <dbReference type="ARBA" id="ARBA00022475"/>
    </source>
</evidence>
<dbReference type="Pfam" id="PF01943">
    <property type="entry name" value="Polysacc_synt"/>
    <property type="match status" value="1"/>
</dbReference>
<evidence type="ECO:0000256" key="6">
    <source>
        <dbReference type="ARBA" id="ARBA00049738"/>
    </source>
</evidence>
<feature type="transmembrane region" description="Helical" evidence="7">
    <location>
        <begin position="163"/>
        <end position="185"/>
    </location>
</feature>
<gene>
    <name evidence="8" type="ORF">FV293_07470</name>
</gene>
<proteinExistence type="predicted"/>
<keyword evidence="2" id="KW-1003">Cell membrane</keyword>
<keyword evidence="4 7" id="KW-1133">Transmembrane helix</keyword>
<dbReference type="InterPro" id="IPR050833">
    <property type="entry name" value="Poly_Biosynth_Transport"/>
</dbReference>
<feature type="transmembrane region" description="Helical" evidence="7">
    <location>
        <begin position="399"/>
        <end position="418"/>
    </location>
</feature>
<dbReference type="PANTHER" id="PTHR30250:SF11">
    <property type="entry name" value="O-ANTIGEN TRANSPORTER-RELATED"/>
    <property type="match status" value="1"/>
</dbReference>
<feature type="transmembrane region" description="Helical" evidence="7">
    <location>
        <begin position="298"/>
        <end position="319"/>
    </location>
</feature>
<dbReference type="PANTHER" id="PTHR30250">
    <property type="entry name" value="PST FAMILY PREDICTED COLANIC ACID TRANSPORTER"/>
    <property type="match status" value="1"/>
</dbReference>
<keyword evidence="3 7" id="KW-0812">Transmembrane</keyword>
<feature type="transmembrane region" description="Helical" evidence="7">
    <location>
        <begin position="30"/>
        <end position="51"/>
    </location>
</feature>
<feature type="transmembrane region" description="Helical" evidence="7">
    <location>
        <begin position="192"/>
        <end position="212"/>
    </location>
</feature>
<name>A0AB74MK13_ECOLX</name>
<sequence>MVRERNYLNLLIWIEYGVHTGEMKKAKNEFVSNLIGLGSVNILNLIIPIITMPILSRALGGDGYGIVLLFSSVTIFMMIIVDYSVNINGVRDVALNPNSLESIYIRFQGVRCLFGMVYFPLAVLYCYYNISEINFNNIVELLFVSIIGYYFMAPWFHQGTGTLIFFSGVSTVLRLLQILLIIIFVKDRADLLYALRINAYVFLVNGVLLYLYRKFKFDFSFSIINPFKLKEIKNGFGNFIGDFSPNLYSNLPPLILGGLVSSNIFASYSLALRLINVAGSFQSIICRSMYPIAAKRKINVNAFLLINIVLSLVPIIFILTSSDFLIEWFLGNGFDEAALFLKLGTLGILFYAISSSLMFAYVLPNNHDALFRKISLFSSIVPAIVGYPLIYLFGALGAISMFIFARFCFAILYLFNYLKLK</sequence>
<feature type="transmembrane region" description="Helical" evidence="7">
    <location>
        <begin position="103"/>
        <end position="126"/>
    </location>
</feature>
<feature type="transmembrane region" description="Helical" evidence="7">
    <location>
        <begin position="254"/>
        <end position="277"/>
    </location>
</feature>
<evidence type="ECO:0000256" key="7">
    <source>
        <dbReference type="SAM" id="Phobius"/>
    </source>
</evidence>
<evidence type="ECO:0000256" key="1">
    <source>
        <dbReference type="ARBA" id="ARBA00004651"/>
    </source>
</evidence>
<dbReference type="EMBL" id="VRXD01000008">
    <property type="protein sequence ID" value="TXQ36409.1"/>
    <property type="molecule type" value="Genomic_DNA"/>
</dbReference>
<feature type="transmembrane region" description="Helical" evidence="7">
    <location>
        <begin position="339"/>
        <end position="362"/>
    </location>
</feature>
<comment type="caution">
    <text evidence="8">The sequence shown here is derived from an EMBL/GenBank/DDBJ whole genome shotgun (WGS) entry which is preliminary data.</text>
</comment>
<organism evidence="8 9">
    <name type="scientific">Escherichia coli</name>
    <dbReference type="NCBI Taxonomy" id="562"/>
    <lineage>
        <taxon>Bacteria</taxon>
        <taxon>Pseudomonadati</taxon>
        <taxon>Pseudomonadota</taxon>
        <taxon>Gammaproteobacteria</taxon>
        <taxon>Enterobacterales</taxon>
        <taxon>Enterobacteriaceae</taxon>
        <taxon>Escherichia</taxon>
    </lineage>
</organism>
<dbReference type="AlphaFoldDB" id="A0AB74MK13"/>
<evidence type="ECO:0000256" key="4">
    <source>
        <dbReference type="ARBA" id="ARBA00022989"/>
    </source>
</evidence>
<reference evidence="8 9" key="1">
    <citation type="submission" date="2019-08" db="EMBL/GenBank/DDBJ databases">
        <title>Whole genome analysis of cultivated E. coli strains isolated from CD patients and healthy donors.</title>
        <authorList>
            <person name="Siniagina M.N."/>
            <person name="Markelova M.I."/>
            <person name="Laikov A.V."/>
            <person name="Boulygina E.A."/>
            <person name="Khusnutdinova D.R."/>
            <person name="Kharchenko A."/>
            <person name="Grigoryeva T.V."/>
        </authorList>
    </citation>
    <scope>NUCLEOTIDE SEQUENCE [LARGE SCALE GENOMIC DNA]</scope>
    <source>
        <strain evidence="8 9">1_45_11</strain>
    </source>
</reference>
<dbReference type="GO" id="GO:0005886">
    <property type="term" value="C:plasma membrane"/>
    <property type="evidence" value="ECO:0007669"/>
    <property type="project" value="UniProtKB-SubCell"/>
</dbReference>
<dbReference type="Proteomes" id="UP000321295">
    <property type="component" value="Unassembled WGS sequence"/>
</dbReference>
<evidence type="ECO:0000313" key="9">
    <source>
        <dbReference type="Proteomes" id="UP000321295"/>
    </source>
</evidence>
<evidence type="ECO:0000313" key="8">
    <source>
        <dbReference type="EMBL" id="TXQ36409.1"/>
    </source>
</evidence>
<evidence type="ECO:0000256" key="5">
    <source>
        <dbReference type="ARBA" id="ARBA00023136"/>
    </source>
</evidence>
<keyword evidence="5 7" id="KW-0472">Membrane</keyword>
<dbReference type="InterPro" id="IPR002797">
    <property type="entry name" value="Polysacc_synth"/>
</dbReference>
<accession>A0AB74MK13</accession>
<evidence type="ECO:0000256" key="3">
    <source>
        <dbReference type="ARBA" id="ARBA00022692"/>
    </source>
</evidence>
<feature type="transmembrane region" description="Helical" evidence="7">
    <location>
        <begin position="138"/>
        <end position="157"/>
    </location>
</feature>
<protein>
    <recommendedName>
        <fullName evidence="6">Putative O-antigen transporter</fullName>
    </recommendedName>
</protein>
<feature type="transmembrane region" description="Helical" evidence="7">
    <location>
        <begin position="374"/>
        <end position="393"/>
    </location>
</feature>